<evidence type="ECO:0000313" key="2">
    <source>
        <dbReference type="Proteomes" id="UP000609879"/>
    </source>
</evidence>
<keyword evidence="2" id="KW-1185">Reference proteome</keyword>
<reference evidence="1 2" key="1">
    <citation type="submission" date="2021-01" db="EMBL/GenBank/DDBJ databases">
        <title>Whole genome shotgun sequence of Actinoplanes deccanensis NBRC 13994.</title>
        <authorList>
            <person name="Komaki H."/>
            <person name="Tamura T."/>
        </authorList>
    </citation>
    <scope>NUCLEOTIDE SEQUENCE [LARGE SCALE GENOMIC DNA]</scope>
    <source>
        <strain evidence="1 2">NBRC 13994</strain>
    </source>
</reference>
<dbReference type="EMBL" id="BOMI01000033">
    <property type="protein sequence ID" value="GID73444.1"/>
    <property type="molecule type" value="Genomic_DNA"/>
</dbReference>
<protein>
    <submittedName>
        <fullName evidence="1">Uncharacterized protein</fullName>
    </submittedName>
</protein>
<evidence type="ECO:0000313" key="1">
    <source>
        <dbReference type="EMBL" id="GID73444.1"/>
    </source>
</evidence>
<sequence>MPIDPHRVTADHIRGLSVDPAKVREPHDVLVDTTEGIRLVTQAAVGGVFREGSTIRRLLMSRTDLVESADYAGMTLAAYVKANAGRIAADLNSSLAGDDA</sequence>
<gene>
    <name evidence="1" type="ORF">Ade02nite_20850</name>
</gene>
<accession>A0ABQ3Y0B6</accession>
<name>A0ABQ3Y0B6_9ACTN</name>
<dbReference type="RefSeq" id="WP_203761363.1">
    <property type="nucleotide sequence ID" value="NZ_BAAABO010000029.1"/>
</dbReference>
<comment type="caution">
    <text evidence="1">The sequence shown here is derived from an EMBL/GenBank/DDBJ whole genome shotgun (WGS) entry which is preliminary data.</text>
</comment>
<proteinExistence type="predicted"/>
<dbReference type="Proteomes" id="UP000609879">
    <property type="component" value="Unassembled WGS sequence"/>
</dbReference>
<organism evidence="1 2">
    <name type="scientific">Paractinoplanes deccanensis</name>
    <dbReference type="NCBI Taxonomy" id="113561"/>
    <lineage>
        <taxon>Bacteria</taxon>
        <taxon>Bacillati</taxon>
        <taxon>Actinomycetota</taxon>
        <taxon>Actinomycetes</taxon>
        <taxon>Micromonosporales</taxon>
        <taxon>Micromonosporaceae</taxon>
        <taxon>Paractinoplanes</taxon>
    </lineage>
</organism>